<evidence type="ECO:0000259" key="2">
    <source>
        <dbReference type="Pfam" id="PF02657"/>
    </source>
</evidence>
<dbReference type="AlphaFoldDB" id="A0A512M3N4"/>
<gene>
    <name evidence="3" type="ORF">BGE01nite_06330</name>
</gene>
<dbReference type="PANTHER" id="PTHR43597">
    <property type="entry name" value="SULFUR ACCEPTOR PROTEIN CSDE"/>
    <property type="match status" value="1"/>
</dbReference>
<dbReference type="Proteomes" id="UP000321577">
    <property type="component" value="Unassembled WGS sequence"/>
</dbReference>
<dbReference type="Gene3D" id="3.90.1010.10">
    <property type="match status" value="1"/>
</dbReference>
<protein>
    <recommendedName>
        <fullName evidence="2">Fe-S metabolism associated domain-containing protein</fullName>
    </recommendedName>
</protein>
<name>A0A512M3N4_9BACT</name>
<organism evidence="3 4">
    <name type="scientific">Brevifollis gellanilyticus</name>
    <dbReference type="NCBI Taxonomy" id="748831"/>
    <lineage>
        <taxon>Bacteria</taxon>
        <taxon>Pseudomonadati</taxon>
        <taxon>Verrucomicrobiota</taxon>
        <taxon>Verrucomicrobiia</taxon>
        <taxon>Verrucomicrobiales</taxon>
        <taxon>Verrucomicrobiaceae</taxon>
    </lineage>
</organism>
<dbReference type="EMBL" id="BKAG01000003">
    <property type="protein sequence ID" value="GEP41342.1"/>
    <property type="molecule type" value="Genomic_DNA"/>
</dbReference>
<dbReference type="SUPFAM" id="SSF82649">
    <property type="entry name" value="SufE/NifU"/>
    <property type="match status" value="1"/>
</dbReference>
<feature type="domain" description="Fe-S metabolism associated" evidence="2">
    <location>
        <begin position="54"/>
        <end position="171"/>
    </location>
</feature>
<comment type="similarity">
    <text evidence="1">Belongs to the SufE family.</text>
</comment>
<dbReference type="InterPro" id="IPR003808">
    <property type="entry name" value="Fe-S_metab-assoc_dom"/>
</dbReference>
<dbReference type="PANTHER" id="PTHR43597:SF5">
    <property type="entry name" value="SUFE-LIKE PROTEIN 2, CHLOROPLASTIC"/>
    <property type="match status" value="1"/>
</dbReference>
<reference evidence="3 4" key="1">
    <citation type="submission" date="2019-07" db="EMBL/GenBank/DDBJ databases">
        <title>Whole genome shotgun sequence of Brevifollis gellanilyticus NBRC 108608.</title>
        <authorList>
            <person name="Hosoyama A."/>
            <person name="Uohara A."/>
            <person name="Ohji S."/>
            <person name="Ichikawa N."/>
        </authorList>
    </citation>
    <scope>NUCLEOTIDE SEQUENCE [LARGE SCALE GENOMIC DNA]</scope>
    <source>
        <strain evidence="3 4">NBRC 108608</strain>
    </source>
</reference>
<dbReference type="Pfam" id="PF02657">
    <property type="entry name" value="SufE"/>
    <property type="match status" value="1"/>
</dbReference>
<proteinExistence type="inferred from homology"/>
<sequence>MADSSESRECEVQRTDEWGQTNRIPLFLSNYSSAQKAQYNRLMSLAAKQAELIDDLNLIENAQERLAALTSYVAKTRLPEEQKGDDLIVPGCVSRVWVKGRVKDGLTEFRCSADSPMVAGLVALLCDLYSDVSPWEAAEVEPELWTRCGFTKILSPTRLNGLSAVRGRIRELASHWKA</sequence>
<evidence type="ECO:0000313" key="3">
    <source>
        <dbReference type="EMBL" id="GEP41342.1"/>
    </source>
</evidence>
<evidence type="ECO:0000256" key="1">
    <source>
        <dbReference type="ARBA" id="ARBA00010282"/>
    </source>
</evidence>
<keyword evidence="4" id="KW-1185">Reference proteome</keyword>
<accession>A0A512M3N4</accession>
<evidence type="ECO:0000313" key="4">
    <source>
        <dbReference type="Proteomes" id="UP000321577"/>
    </source>
</evidence>
<comment type="caution">
    <text evidence="3">The sequence shown here is derived from an EMBL/GenBank/DDBJ whole genome shotgun (WGS) entry which is preliminary data.</text>
</comment>